<organism evidence="1 2">
    <name type="scientific">Sphaerochaeta associata</name>
    <dbReference type="NCBI Taxonomy" id="1129264"/>
    <lineage>
        <taxon>Bacteria</taxon>
        <taxon>Pseudomonadati</taxon>
        <taxon>Spirochaetota</taxon>
        <taxon>Spirochaetia</taxon>
        <taxon>Spirochaetales</taxon>
        <taxon>Sphaerochaetaceae</taxon>
        <taxon>Sphaerochaeta</taxon>
    </lineage>
</organism>
<reference evidence="2" key="1">
    <citation type="journal article" date="2024" name="J Bioinform Genom">
        <title>Complete genome sequence of the type strain bacterium Sphaerochaeta associata GLS2t (VKM B-2742)t.</title>
        <authorList>
            <person name="Troshina O.Y."/>
            <person name="Tepeeva A.N."/>
            <person name="Arzamasceva V.O."/>
            <person name="Whitman W.B."/>
            <person name="Varghese N."/>
            <person name="Shapiro N."/>
            <person name="Woyke T."/>
            <person name="Kripides N.C."/>
            <person name="Vasilenko O.V."/>
        </authorList>
    </citation>
    <scope>NUCLEOTIDE SEQUENCE [LARGE SCALE GENOMIC DNA]</scope>
    <source>
        <strain evidence="2">GLS2T</strain>
    </source>
</reference>
<dbReference type="Proteomes" id="UP000829708">
    <property type="component" value="Chromosome"/>
</dbReference>
<proteinExistence type="predicted"/>
<keyword evidence="2" id="KW-1185">Reference proteome</keyword>
<sequence length="619" mass="70686">MIHATDVFGLVKTSIDVHTLGMVTCQSILKSCGFSVVLADVVIERVIEKIERDENREIFTEWIKRNHIDHISFSYRLDPTTGFSIFSEFYMTLRKAQLLKEQGGPIKIISFAGLSETCMLIRERFGDRIKYFKGEESPLELICELGIPETLFPSGLRVESIYDKKRDEFATSILTSDEYLVTPHPSALNYQGYGTFRDTMLNRIISRKKVDNLPILRTHIGPYLDNRFEALKLYKEWVRTIAKSGYLDVLSIGTSQLSQSMFEENWNTNLNGGGVPINSREEFFEIAQLASPMLVRSYAGTNNLLKMAKIHEQYLNIAWHAFSFWWFNILDGRGPLKLEENLIHTFQALQYAAETGKPVEANVSHHFAFRGSDDLTYIITNYLTAVACKNAGIKTYIVQNMLNTPRFTWGVQDIAKSRAMMSITRKLEDRNFKVIFETRAGLSLFSSDIDKAKKQLVATTLLMDDLAKAPKFNPDIIHVVNYSEGKFLADPDVVIESIKLTLHSLKSYQTFKKKEGSLVSRDEKEWIENKEFELVSEANSVITAMEQSIPNLYSPEGFNIAFKQGWFPVPHLWVGRDEYSNAVNWDVQYINGGYYLVNELGKPLSAVERTNKIRYGGTV</sequence>
<name>A0ABY4DB02_9SPIR</name>
<evidence type="ECO:0008006" key="3">
    <source>
        <dbReference type="Google" id="ProtNLM"/>
    </source>
</evidence>
<dbReference type="RefSeq" id="WP_244772818.1">
    <property type="nucleotide sequence ID" value="NZ_CP094929.1"/>
</dbReference>
<dbReference type="Gene3D" id="3.20.20.240">
    <property type="entry name" value="Methylmalonyl-CoA mutase"/>
    <property type="match status" value="1"/>
</dbReference>
<protein>
    <recommendedName>
        <fullName evidence="3">Cobalamin-binding protein</fullName>
    </recommendedName>
</protein>
<evidence type="ECO:0000313" key="1">
    <source>
        <dbReference type="EMBL" id="UOM51452.1"/>
    </source>
</evidence>
<evidence type="ECO:0000313" key="2">
    <source>
        <dbReference type="Proteomes" id="UP000829708"/>
    </source>
</evidence>
<accession>A0ABY4DB02</accession>
<gene>
    <name evidence="1" type="ORF">MUG09_01525</name>
</gene>
<dbReference type="EMBL" id="CP094929">
    <property type="protein sequence ID" value="UOM51452.1"/>
    <property type="molecule type" value="Genomic_DNA"/>
</dbReference>